<organism evidence="2 3">
    <name type="scientific">Dyella soli</name>
    <dbReference type="NCBI Taxonomy" id="522319"/>
    <lineage>
        <taxon>Bacteria</taxon>
        <taxon>Pseudomonadati</taxon>
        <taxon>Pseudomonadota</taxon>
        <taxon>Gammaproteobacteria</taxon>
        <taxon>Lysobacterales</taxon>
        <taxon>Rhodanobacteraceae</taxon>
        <taxon>Dyella</taxon>
    </lineage>
</organism>
<proteinExistence type="predicted"/>
<keyword evidence="1" id="KW-1133">Transmembrane helix</keyword>
<feature type="transmembrane region" description="Helical" evidence="1">
    <location>
        <begin position="40"/>
        <end position="57"/>
    </location>
</feature>
<dbReference type="EMBL" id="SJTG01000001">
    <property type="protein sequence ID" value="TCI13250.1"/>
    <property type="molecule type" value="Genomic_DNA"/>
</dbReference>
<accession>A0A4R0Z4E5</accession>
<protein>
    <recommendedName>
        <fullName evidence="4">Toxin CptA</fullName>
    </recommendedName>
</protein>
<dbReference type="AlphaFoldDB" id="A0A4R0Z4E5"/>
<keyword evidence="1" id="KW-0472">Membrane</keyword>
<dbReference type="Proteomes" id="UP000291822">
    <property type="component" value="Unassembled WGS sequence"/>
</dbReference>
<reference evidence="2 3" key="1">
    <citation type="submission" date="2019-02" db="EMBL/GenBank/DDBJ databases">
        <title>Dyella amyloliquefaciens sp. nov., isolated from forest soil.</title>
        <authorList>
            <person name="Gao Z.-H."/>
            <person name="Qiu L.-H."/>
        </authorList>
    </citation>
    <scope>NUCLEOTIDE SEQUENCE [LARGE SCALE GENOMIC DNA]</scope>
    <source>
        <strain evidence="2 3">KACC 12747</strain>
    </source>
</reference>
<keyword evidence="3" id="KW-1185">Reference proteome</keyword>
<dbReference type="RefSeq" id="WP_131149969.1">
    <property type="nucleotide sequence ID" value="NZ_SJTG01000001.1"/>
</dbReference>
<sequence>MKSVPAITFEYRPSRVVGWAVAFVLILGCLSLWLTAIDRLFVVALSLVVLLAGVLEQRNRSRHAGVRFTWPSDGPWEVTRMGLEPVSAHLVSHRALMSIVVIRLRTGTSGVIPLVLTPDNLAPHHRRHMRIRLAQTPSITEQAGVSPV</sequence>
<evidence type="ECO:0008006" key="4">
    <source>
        <dbReference type="Google" id="ProtNLM"/>
    </source>
</evidence>
<name>A0A4R0Z4E5_9GAMM</name>
<comment type="caution">
    <text evidence="2">The sequence shown here is derived from an EMBL/GenBank/DDBJ whole genome shotgun (WGS) entry which is preliminary data.</text>
</comment>
<evidence type="ECO:0000313" key="2">
    <source>
        <dbReference type="EMBL" id="TCI13250.1"/>
    </source>
</evidence>
<keyword evidence="1" id="KW-0812">Transmembrane</keyword>
<dbReference type="PROSITE" id="PS51257">
    <property type="entry name" value="PROKAR_LIPOPROTEIN"/>
    <property type="match status" value="1"/>
</dbReference>
<evidence type="ECO:0000256" key="1">
    <source>
        <dbReference type="SAM" id="Phobius"/>
    </source>
</evidence>
<evidence type="ECO:0000313" key="3">
    <source>
        <dbReference type="Proteomes" id="UP000291822"/>
    </source>
</evidence>
<gene>
    <name evidence="2" type="ORF">EZM97_08160</name>
</gene>
<feature type="transmembrane region" description="Helical" evidence="1">
    <location>
        <begin position="16"/>
        <end position="34"/>
    </location>
</feature>